<dbReference type="InterPro" id="IPR038619">
    <property type="entry name" value="MraZ_sf"/>
</dbReference>
<dbReference type="AlphaFoldDB" id="E8MYM0"/>
<dbReference type="eggNOG" id="COG2001">
    <property type="taxonomic scope" value="Bacteria"/>
</dbReference>
<evidence type="ECO:0000256" key="1">
    <source>
        <dbReference type="ARBA" id="ARBA00013860"/>
    </source>
</evidence>
<gene>
    <name evidence="7 9" type="primary">mraZ</name>
    <name evidence="9" type="ordered locus">ANT_23300</name>
</gene>
<keyword evidence="6 7" id="KW-0804">Transcription</keyword>
<proteinExistence type="inferred from homology"/>
<dbReference type="Pfam" id="PF02381">
    <property type="entry name" value="MraZ"/>
    <property type="match status" value="2"/>
</dbReference>
<comment type="subunit">
    <text evidence="7">Forms oligomers.</text>
</comment>
<dbReference type="Gene3D" id="3.40.1550.20">
    <property type="entry name" value="Transcriptional regulator MraZ domain"/>
    <property type="match status" value="1"/>
</dbReference>
<comment type="subcellular location">
    <subcellularLocation>
        <location evidence="7">Cytoplasm</location>
        <location evidence="7">Nucleoid</location>
    </subcellularLocation>
</comment>
<sequence>MFLGRFEHNLDDKSRIIIPAKYRELIKSGAYVTQGFDRNLMVLTTEVFERVVTYLNELGMTNPDARTLKRLIFSSASPVTFDKLGRFLIPAYLREFARIENHVILVGVGDYFEIWSKEEWLKQESSLQNAEVNEHRFAAFEIHTR</sequence>
<dbReference type="EMBL" id="AP012029">
    <property type="protein sequence ID" value="BAJ64356.1"/>
    <property type="molecule type" value="Genomic_DNA"/>
</dbReference>
<evidence type="ECO:0000256" key="2">
    <source>
        <dbReference type="ARBA" id="ARBA00022490"/>
    </source>
</evidence>
<accession>E8MYM0</accession>
<evidence type="ECO:0000256" key="5">
    <source>
        <dbReference type="ARBA" id="ARBA00023125"/>
    </source>
</evidence>
<dbReference type="PANTHER" id="PTHR34701">
    <property type="entry name" value="TRANSCRIPTIONAL REGULATOR MRAZ"/>
    <property type="match status" value="1"/>
</dbReference>
<dbReference type="GO" id="GO:0003700">
    <property type="term" value="F:DNA-binding transcription factor activity"/>
    <property type="evidence" value="ECO:0007669"/>
    <property type="project" value="UniProtKB-UniRule"/>
</dbReference>
<evidence type="ECO:0000313" key="9">
    <source>
        <dbReference type="EMBL" id="BAJ64356.1"/>
    </source>
</evidence>
<keyword evidence="4 7" id="KW-0805">Transcription regulation</keyword>
<dbReference type="STRING" id="926569.ANT_23300"/>
<dbReference type="NCBIfam" id="TIGR00242">
    <property type="entry name" value="division/cell wall cluster transcriptional repressor MraZ"/>
    <property type="match status" value="1"/>
</dbReference>
<dbReference type="GO" id="GO:0005737">
    <property type="term" value="C:cytoplasm"/>
    <property type="evidence" value="ECO:0007669"/>
    <property type="project" value="UniProtKB-UniRule"/>
</dbReference>
<dbReference type="GO" id="GO:0009295">
    <property type="term" value="C:nucleoid"/>
    <property type="evidence" value="ECO:0007669"/>
    <property type="project" value="UniProtKB-SubCell"/>
</dbReference>
<evidence type="ECO:0000259" key="8">
    <source>
        <dbReference type="PROSITE" id="PS51740"/>
    </source>
</evidence>
<dbReference type="InterPro" id="IPR020603">
    <property type="entry name" value="MraZ_dom"/>
</dbReference>
<dbReference type="InParanoid" id="E8MYM0"/>
<keyword evidence="3" id="KW-0677">Repeat</keyword>
<reference evidence="9 10" key="1">
    <citation type="submission" date="2010-12" db="EMBL/GenBank/DDBJ databases">
        <title>Whole genome sequence of Anaerolinea thermophila UNI-1.</title>
        <authorList>
            <person name="Narita-Yamada S."/>
            <person name="Kishi E."/>
            <person name="Watanabe Y."/>
            <person name="Takasaki K."/>
            <person name="Ankai A."/>
            <person name="Oguchi A."/>
            <person name="Fukui S."/>
            <person name="Takahashi M."/>
            <person name="Yashiro I."/>
            <person name="Hosoyama A."/>
            <person name="Sekiguchi Y."/>
            <person name="Hanada S."/>
            <person name="Fujita N."/>
        </authorList>
    </citation>
    <scope>NUCLEOTIDE SEQUENCE [LARGE SCALE GENOMIC DNA]</scope>
    <source>
        <strain evidence="10">DSM 14523 / JCM 11388 / NBRC 100420 / UNI-1</strain>
    </source>
</reference>
<feature type="domain" description="SpoVT-AbrB" evidence="8">
    <location>
        <begin position="76"/>
        <end position="119"/>
    </location>
</feature>
<dbReference type="CDD" id="cd16321">
    <property type="entry name" value="MraZ_C"/>
    <property type="match status" value="1"/>
</dbReference>
<dbReference type="OrthoDB" id="9807753at2"/>
<dbReference type="GO" id="GO:2000143">
    <property type="term" value="P:negative regulation of DNA-templated transcription initiation"/>
    <property type="evidence" value="ECO:0007669"/>
    <property type="project" value="TreeGrafter"/>
</dbReference>
<keyword evidence="2 7" id="KW-0963">Cytoplasm</keyword>
<evidence type="ECO:0000256" key="6">
    <source>
        <dbReference type="ARBA" id="ARBA00023163"/>
    </source>
</evidence>
<dbReference type="PROSITE" id="PS51740">
    <property type="entry name" value="SPOVT_ABRB"/>
    <property type="match status" value="2"/>
</dbReference>
<dbReference type="RefSeq" id="WP_013560722.1">
    <property type="nucleotide sequence ID" value="NC_014960.1"/>
</dbReference>
<keyword evidence="10" id="KW-1185">Reference proteome</keyword>
<dbReference type="InterPro" id="IPR035642">
    <property type="entry name" value="MraZ_N"/>
</dbReference>
<dbReference type="InterPro" id="IPR035644">
    <property type="entry name" value="MraZ_C"/>
</dbReference>
<dbReference type="HAMAP" id="MF_01008">
    <property type="entry name" value="MraZ"/>
    <property type="match status" value="1"/>
</dbReference>
<keyword evidence="5 7" id="KW-0238">DNA-binding</keyword>
<protein>
    <recommendedName>
        <fullName evidence="1 7">Transcriptional regulator MraZ</fullName>
    </recommendedName>
</protein>
<dbReference type="SUPFAM" id="SSF89447">
    <property type="entry name" value="AbrB/MazE/MraZ-like"/>
    <property type="match status" value="1"/>
</dbReference>
<dbReference type="GO" id="GO:0000976">
    <property type="term" value="F:transcription cis-regulatory region binding"/>
    <property type="evidence" value="ECO:0007669"/>
    <property type="project" value="TreeGrafter"/>
</dbReference>
<evidence type="ECO:0000256" key="4">
    <source>
        <dbReference type="ARBA" id="ARBA00023015"/>
    </source>
</evidence>
<organism evidence="9 10">
    <name type="scientific">Anaerolinea thermophila (strain DSM 14523 / JCM 11388 / NBRC 100420 / UNI-1)</name>
    <dbReference type="NCBI Taxonomy" id="926569"/>
    <lineage>
        <taxon>Bacteria</taxon>
        <taxon>Bacillati</taxon>
        <taxon>Chloroflexota</taxon>
        <taxon>Anaerolineae</taxon>
        <taxon>Anaerolineales</taxon>
        <taxon>Anaerolineaceae</taxon>
        <taxon>Anaerolinea</taxon>
    </lineage>
</organism>
<evidence type="ECO:0000313" key="10">
    <source>
        <dbReference type="Proteomes" id="UP000008922"/>
    </source>
</evidence>
<dbReference type="InterPro" id="IPR007159">
    <property type="entry name" value="SpoVT-AbrB_dom"/>
</dbReference>
<evidence type="ECO:0000256" key="3">
    <source>
        <dbReference type="ARBA" id="ARBA00022737"/>
    </source>
</evidence>
<dbReference type="HOGENOM" id="CLU_107907_0_5_0"/>
<dbReference type="CDD" id="cd16320">
    <property type="entry name" value="MraZ_N"/>
    <property type="match status" value="1"/>
</dbReference>
<dbReference type="Proteomes" id="UP000008922">
    <property type="component" value="Chromosome"/>
</dbReference>
<dbReference type="PANTHER" id="PTHR34701:SF1">
    <property type="entry name" value="TRANSCRIPTIONAL REGULATOR MRAZ"/>
    <property type="match status" value="1"/>
</dbReference>
<dbReference type="FunCoup" id="E8MYM0">
    <property type="interactions" value="223"/>
</dbReference>
<dbReference type="InterPro" id="IPR003444">
    <property type="entry name" value="MraZ"/>
</dbReference>
<dbReference type="KEGG" id="atm:ANT_23300"/>
<dbReference type="InterPro" id="IPR037914">
    <property type="entry name" value="SpoVT-AbrB_sf"/>
</dbReference>
<comment type="similarity">
    <text evidence="7">Belongs to the MraZ family.</text>
</comment>
<evidence type="ECO:0000256" key="7">
    <source>
        <dbReference type="HAMAP-Rule" id="MF_01008"/>
    </source>
</evidence>
<feature type="domain" description="SpoVT-AbrB" evidence="8">
    <location>
        <begin position="5"/>
        <end position="47"/>
    </location>
</feature>
<name>E8MYM0_ANATU</name>